<feature type="compositionally biased region" description="Basic and acidic residues" evidence="2">
    <location>
        <begin position="920"/>
        <end position="929"/>
    </location>
</feature>
<accession>A0A9X0A3F4</accession>
<feature type="compositionally biased region" description="Basic residues" evidence="2">
    <location>
        <begin position="20"/>
        <end position="30"/>
    </location>
</feature>
<feature type="region of interest" description="Disordered" evidence="2">
    <location>
        <begin position="784"/>
        <end position="939"/>
    </location>
</feature>
<reference evidence="3" key="1">
    <citation type="submission" date="2023-01" db="EMBL/GenBank/DDBJ databases">
        <title>Genome assembly of the deep-sea coral Lophelia pertusa.</title>
        <authorList>
            <person name="Herrera S."/>
            <person name="Cordes E."/>
        </authorList>
    </citation>
    <scope>NUCLEOTIDE SEQUENCE</scope>
    <source>
        <strain evidence="3">USNM1676648</strain>
        <tissue evidence="3">Polyp</tissue>
    </source>
</reference>
<sequence length="939" mass="106800">MSKRYDFAMQRHGQGQGKGQRGKKQRKNKMPIKGLDFQTVSLFKDPKESDYEASWRKDLFSPEDKEEEKAEPPVIEEDIPIPYMQWELVNRILIKSAKNSPLLNDYESLYDDNDQQGYAAMQEHLSGQMAMESMLTDYKSLCREREDSLDVDEEEVLDELENLSRKEQSVDMEGAQIAIQDTFQNVRNTTDRLKMMNKKMFDLSKQGEATEELESEKRQLERELHMYKKMAVQQRKDIFSRRSSVRRDETQQWKLVAGEMVDILKMVRHEGNVDKESLEKELNRIIMTLNTQTEYIDNLKRDLSKQEKNVKNLEKDKTRLNNDKLLVEDQLQTKQIELKQCKQYLRKVLTEKKDLGDKIKIDGAEIDLAEGTDEIKLVSGVSEDMTATDILQAQVRDARKVVFKFEEENRELQRKLASLPGAKELPAAETSAELEPSSSVVVEHNVEHVTKECTKCPSYKAQLANCSEEIKKKEADIERLKDEMNKLRSQLRTSKKDTVYVKSELALAEAEVKEEILRSDGDSAIEVSVEKAATAPQTSSEHDTESGEEEIKVKPKKASKLAVPAKKQKQKPVKSPKRRKKVSKAKQQGKEIEQEEEEEEEEVFEEEDKNETKALKAPKQKQKKGFGFKPRDLVLGECREEKAPYVTVREAKMVTLADKTTQTSHYDRKATEGITQRHSVVRQPQHRRRSLAEAIMAGVAPNLLEQETHSAMMFIKDEADRLCDEISGFVEYGFDIVQQGAKTTRLLTETHLGEKAVEMLESSDPGSISIDRAKAVKALMSSDHRRQSIVASKKRRPSIHLERRGTIRRDSKLPVSHTPTEGMFGRKREDSISTDADGAHPELDKTSAVLTEQKEDALAGIEGRNEQTSDSVTGQRDTAVTTEQGPPAARVNTLFPDQQTLDNAQAQPKGGGDSSSKVLQQEKGDDNRSSKKIAGWGGW</sequence>
<feature type="coiled-coil region" evidence="1">
    <location>
        <begin position="289"/>
        <end position="330"/>
    </location>
</feature>
<feature type="region of interest" description="Disordered" evidence="2">
    <location>
        <begin position="527"/>
        <end position="621"/>
    </location>
</feature>
<evidence type="ECO:0000256" key="2">
    <source>
        <dbReference type="SAM" id="MobiDB-lite"/>
    </source>
</evidence>
<gene>
    <name evidence="3" type="ORF">OS493_010322</name>
</gene>
<feature type="compositionally biased region" description="Basic residues" evidence="2">
    <location>
        <begin position="566"/>
        <end position="584"/>
    </location>
</feature>
<keyword evidence="1" id="KW-0175">Coiled coil</keyword>
<feature type="region of interest" description="Disordered" evidence="2">
    <location>
        <begin position="1"/>
        <end position="32"/>
    </location>
</feature>
<feature type="compositionally biased region" description="Basic and acidic residues" evidence="2">
    <location>
        <begin position="47"/>
        <end position="71"/>
    </location>
</feature>
<feature type="compositionally biased region" description="Basic and acidic residues" evidence="2">
    <location>
        <begin position="824"/>
        <end position="845"/>
    </location>
</feature>
<feature type="compositionally biased region" description="Polar residues" evidence="2">
    <location>
        <begin position="895"/>
        <end position="906"/>
    </location>
</feature>
<protein>
    <submittedName>
        <fullName evidence="3">Uncharacterized protein</fullName>
    </submittedName>
</protein>
<evidence type="ECO:0000313" key="4">
    <source>
        <dbReference type="Proteomes" id="UP001163046"/>
    </source>
</evidence>
<proteinExistence type="predicted"/>
<comment type="caution">
    <text evidence="3">The sequence shown here is derived from an EMBL/GenBank/DDBJ whole genome shotgun (WGS) entry which is preliminary data.</text>
</comment>
<dbReference type="AlphaFoldDB" id="A0A9X0A3F4"/>
<evidence type="ECO:0000256" key="1">
    <source>
        <dbReference type="SAM" id="Coils"/>
    </source>
</evidence>
<feature type="compositionally biased region" description="Polar residues" evidence="2">
    <location>
        <begin position="868"/>
        <end position="884"/>
    </location>
</feature>
<dbReference type="EMBL" id="MU825400">
    <property type="protein sequence ID" value="KAJ7392671.1"/>
    <property type="molecule type" value="Genomic_DNA"/>
</dbReference>
<feature type="compositionally biased region" description="Basic and acidic residues" evidence="2">
    <location>
        <begin position="540"/>
        <end position="553"/>
    </location>
</feature>
<dbReference type="OrthoDB" id="5983438at2759"/>
<dbReference type="Proteomes" id="UP001163046">
    <property type="component" value="Unassembled WGS sequence"/>
</dbReference>
<evidence type="ECO:0000313" key="3">
    <source>
        <dbReference type="EMBL" id="KAJ7392671.1"/>
    </source>
</evidence>
<feature type="region of interest" description="Disordered" evidence="2">
    <location>
        <begin position="47"/>
        <end position="72"/>
    </location>
</feature>
<feature type="compositionally biased region" description="Acidic residues" evidence="2">
    <location>
        <begin position="593"/>
        <end position="609"/>
    </location>
</feature>
<feature type="compositionally biased region" description="Basic and acidic residues" evidence="2">
    <location>
        <begin position="799"/>
        <end position="812"/>
    </location>
</feature>
<keyword evidence="4" id="KW-1185">Reference proteome</keyword>
<name>A0A9X0A3F4_9CNID</name>
<feature type="coiled-coil region" evidence="1">
    <location>
        <begin position="463"/>
        <end position="497"/>
    </location>
</feature>
<organism evidence="3 4">
    <name type="scientific">Desmophyllum pertusum</name>
    <dbReference type="NCBI Taxonomy" id="174260"/>
    <lineage>
        <taxon>Eukaryota</taxon>
        <taxon>Metazoa</taxon>
        <taxon>Cnidaria</taxon>
        <taxon>Anthozoa</taxon>
        <taxon>Hexacorallia</taxon>
        <taxon>Scleractinia</taxon>
        <taxon>Caryophylliina</taxon>
        <taxon>Caryophylliidae</taxon>
        <taxon>Desmophyllum</taxon>
    </lineage>
</organism>
<feature type="compositionally biased region" description="Basic and acidic residues" evidence="2">
    <location>
        <begin position="852"/>
        <end position="867"/>
    </location>
</feature>
<feature type="coiled-coil region" evidence="1">
    <location>
        <begin position="203"/>
        <end position="237"/>
    </location>
</feature>